<dbReference type="Proteomes" id="UP000183114">
    <property type="component" value="Unassembled WGS sequence"/>
</dbReference>
<organism evidence="1 2">
    <name type="scientific">Pseudomonas frederiksbergensis</name>
    <dbReference type="NCBI Taxonomy" id="104087"/>
    <lineage>
        <taxon>Bacteria</taxon>
        <taxon>Pseudomonadati</taxon>
        <taxon>Pseudomonadota</taxon>
        <taxon>Gammaproteobacteria</taxon>
        <taxon>Pseudomonadales</taxon>
        <taxon>Pseudomonadaceae</taxon>
        <taxon>Pseudomonas</taxon>
    </lineage>
</organism>
<dbReference type="EMBL" id="FNTF01000002">
    <property type="protein sequence ID" value="SED00696.1"/>
    <property type="molecule type" value="Genomic_DNA"/>
</dbReference>
<name>A0A1H4X4U8_9PSED</name>
<dbReference type="AlphaFoldDB" id="A0A1H4X4U8"/>
<accession>A0A1H4X4U8</accession>
<sequence length="79" mass="9266">MFIFQRKAEHFQTIFEKIESYINLIPKNKMKPTGSQHPTIAHIYIMIKLHSLIDNGNDGHILPNHYAIIKTNTTLFKIF</sequence>
<reference evidence="1 2" key="1">
    <citation type="submission" date="2016-10" db="EMBL/GenBank/DDBJ databases">
        <authorList>
            <person name="de Groot N.N."/>
        </authorList>
    </citation>
    <scope>NUCLEOTIDE SEQUENCE [LARGE SCALE GENOMIC DNA]</scope>
    <source>
        <strain evidence="1 2">BS3655</strain>
    </source>
</reference>
<protein>
    <submittedName>
        <fullName evidence="1">Uncharacterized protein</fullName>
    </submittedName>
</protein>
<gene>
    <name evidence="1" type="ORF">SAMN04490185_2551</name>
</gene>
<evidence type="ECO:0000313" key="1">
    <source>
        <dbReference type="EMBL" id="SED00696.1"/>
    </source>
</evidence>
<proteinExistence type="predicted"/>
<evidence type="ECO:0000313" key="2">
    <source>
        <dbReference type="Proteomes" id="UP000183114"/>
    </source>
</evidence>